<dbReference type="GeneTree" id="ENSGT01150000289154"/>
<name>A0A3Q2Q9E6_FUNHE</name>
<keyword evidence="2" id="KW-1185">Reference proteome</keyword>
<protein>
    <submittedName>
        <fullName evidence="1">Uncharacterized protein</fullName>
    </submittedName>
</protein>
<dbReference type="STRING" id="8078.ENSFHEP00000023059"/>
<accession>A0A3Q2Q9E6</accession>
<dbReference type="Ensembl" id="ENSFHET00000011292.1">
    <property type="protein sequence ID" value="ENSFHEP00000023059.1"/>
    <property type="gene ID" value="ENSFHEG00000000651.1"/>
</dbReference>
<dbReference type="AlphaFoldDB" id="A0A3Q2Q9E6"/>
<evidence type="ECO:0000313" key="1">
    <source>
        <dbReference type="Ensembl" id="ENSFHEP00000023059.1"/>
    </source>
</evidence>
<organism evidence="1 2">
    <name type="scientific">Fundulus heteroclitus</name>
    <name type="common">Killifish</name>
    <name type="synonym">Mummichog</name>
    <dbReference type="NCBI Taxonomy" id="8078"/>
    <lineage>
        <taxon>Eukaryota</taxon>
        <taxon>Metazoa</taxon>
        <taxon>Chordata</taxon>
        <taxon>Craniata</taxon>
        <taxon>Vertebrata</taxon>
        <taxon>Euteleostomi</taxon>
        <taxon>Actinopterygii</taxon>
        <taxon>Neopterygii</taxon>
        <taxon>Teleostei</taxon>
        <taxon>Neoteleostei</taxon>
        <taxon>Acanthomorphata</taxon>
        <taxon>Ovalentaria</taxon>
        <taxon>Atherinomorphae</taxon>
        <taxon>Cyprinodontiformes</taxon>
        <taxon>Fundulidae</taxon>
        <taxon>Fundulus</taxon>
    </lineage>
</organism>
<reference evidence="1" key="2">
    <citation type="submission" date="2025-09" db="UniProtKB">
        <authorList>
            <consortium name="Ensembl"/>
        </authorList>
    </citation>
    <scope>IDENTIFICATION</scope>
</reference>
<dbReference type="Proteomes" id="UP000265000">
    <property type="component" value="Unplaced"/>
</dbReference>
<evidence type="ECO:0000313" key="2">
    <source>
        <dbReference type="Proteomes" id="UP000265000"/>
    </source>
</evidence>
<sequence length="208" mass="19515">MHACTSANRLLPVVVPFIDRIAASSSVILKSDVIPRTNMSNCAVSRTSQCPMFFKNRISLLFCGGGPVCCSPGGGGPVSCSPGGGGLVCCSPGGGGPVSCSPGGGGPVSCSPGGGGPVCCSPGGGGPISCSPGGGGPVSCSPGGGGLVSCSPGGGGPVSCSPGGGGPVRVGPASCSPTWHVLRAGPGFISISPAKSNINTSSNQSLQG</sequence>
<proteinExistence type="predicted"/>
<reference evidence="1" key="1">
    <citation type="submission" date="2025-08" db="UniProtKB">
        <authorList>
            <consortium name="Ensembl"/>
        </authorList>
    </citation>
    <scope>IDENTIFICATION</scope>
</reference>